<dbReference type="AlphaFoldDB" id="A0A0S4JJ77"/>
<name>A0A0S4JJ77_BODSA</name>
<keyword evidence="3" id="KW-1185">Reference proteome</keyword>
<reference evidence="3" key="1">
    <citation type="submission" date="2015-09" db="EMBL/GenBank/DDBJ databases">
        <authorList>
            <consortium name="Pathogen Informatics"/>
        </authorList>
    </citation>
    <scope>NUCLEOTIDE SEQUENCE [LARGE SCALE GENOMIC DNA]</scope>
    <source>
        <strain evidence="3">Lake Konstanz</strain>
    </source>
</reference>
<protein>
    <submittedName>
        <fullName evidence="2">Uncharacterized protein</fullName>
    </submittedName>
</protein>
<evidence type="ECO:0000313" key="3">
    <source>
        <dbReference type="Proteomes" id="UP000051952"/>
    </source>
</evidence>
<proteinExistence type="predicted"/>
<evidence type="ECO:0000313" key="2">
    <source>
        <dbReference type="EMBL" id="CUG90343.1"/>
    </source>
</evidence>
<dbReference type="VEuPathDB" id="TriTrypDB:BSAL_26235"/>
<accession>A0A0S4JJ77</accession>
<dbReference type="Proteomes" id="UP000051952">
    <property type="component" value="Unassembled WGS sequence"/>
</dbReference>
<organism evidence="2 3">
    <name type="scientific">Bodo saltans</name>
    <name type="common">Flagellated protozoan</name>
    <dbReference type="NCBI Taxonomy" id="75058"/>
    <lineage>
        <taxon>Eukaryota</taxon>
        <taxon>Discoba</taxon>
        <taxon>Euglenozoa</taxon>
        <taxon>Kinetoplastea</taxon>
        <taxon>Metakinetoplastina</taxon>
        <taxon>Eubodonida</taxon>
        <taxon>Bodonidae</taxon>
        <taxon>Bodo</taxon>
    </lineage>
</organism>
<gene>
    <name evidence="2" type="ORF">BSAL_26235</name>
</gene>
<evidence type="ECO:0000256" key="1">
    <source>
        <dbReference type="SAM" id="MobiDB-lite"/>
    </source>
</evidence>
<dbReference type="EMBL" id="CYKH01001815">
    <property type="protein sequence ID" value="CUG90343.1"/>
    <property type="molecule type" value="Genomic_DNA"/>
</dbReference>
<feature type="region of interest" description="Disordered" evidence="1">
    <location>
        <begin position="117"/>
        <end position="137"/>
    </location>
</feature>
<sequence>MREVEKAEESADVVHPFLVVSPFLGLVFYDSEFSRWSLSRSGVWYDCTAADLSESSPSAIAEYVLDDDPERPRMNIIAEDLMMMTCSAEEYVLRARQGMPTELWEMNQLDVLDSSDASVVPHASSPPTMEESVGDGRYEGSMSTPFEHSGGVSSWAADTVDCYCCSYTEQSDSGIEQCVVNMVAVRRGVVVVLQLNCRNNDVQRCKHMDVFRRICQSTLRQLRSVECDIVARSTENFVQYGLPSPREAFPGVVLTLPVGLLQVLPSAHSVAQIIQMQINALSSQLYNGNHTDPVAGASATLVSGVVMLAFVEKRSKGSEETIETYLFQFQRKSLFALARTQLCFLDVGRRVAVCGREELLCLVIAVAGTQGAASERASRVCEMLQPQSQNRRFVQYAHGPSGVICSLHPFMNTATQSTLCTQYFGPFSFRAYPRGTSKNQPQLRISVREVRVGESLAFLQRQATKDYADQDIVRRPCMEGWTRLDAAVLDGEGNRFTEHVIILQHHKWFVHIVYCSPTTQNNAAINDELRRCLHFHTTPI</sequence>